<keyword evidence="2" id="KW-1185">Reference proteome</keyword>
<organism evidence="1 2">
    <name type="scientific">Desulfuromonas versatilis</name>
    <dbReference type="NCBI Taxonomy" id="2802975"/>
    <lineage>
        <taxon>Bacteria</taxon>
        <taxon>Pseudomonadati</taxon>
        <taxon>Thermodesulfobacteriota</taxon>
        <taxon>Desulfuromonadia</taxon>
        <taxon>Desulfuromonadales</taxon>
        <taxon>Desulfuromonadaceae</taxon>
        <taxon>Desulfuromonas</taxon>
    </lineage>
</organism>
<dbReference type="SUPFAM" id="SSF82784">
    <property type="entry name" value="OsmC-like"/>
    <property type="match status" value="1"/>
</dbReference>
<reference evidence="1 2" key="1">
    <citation type="journal article" date="2016" name="C (Basel)">
        <title>Selective Growth of and Electricity Production by Marine Exoelectrogenic Bacteria in Self-Aggregated Hydrogel of Microbially Reduced Graphene Oxide.</title>
        <authorList>
            <person name="Yoshida N."/>
            <person name="Goto Y."/>
            <person name="Miyata Y."/>
        </authorList>
    </citation>
    <scope>NUCLEOTIDE SEQUENCE [LARGE SCALE GENOMIC DNA]</scope>
    <source>
        <strain evidence="1 2">NIT-T3</strain>
    </source>
</reference>
<dbReference type="InterPro" id="IPR015946">
    <property type="entry name" value="KH_dom-like_a/b"/>
</dbReference>
<accession>A0ABN6DYK5</accession>
<dbReference type="PANTHER" id="PTHR35368">
    <property type="entry name" value="HYDROPEROXIDE REDUCTASE"/>
    <property type="match status" value="1"/>
</dbReference>
<dbReference type="PANTHER" id="PTHR35368:SF1">
    <property type="entry name" value="HYDROPEROXIDE REDUCTASE"/>
    <property type="match status" value="1"/>
</dbReference>
<sequence length="191" mass="20828">MMATGKINGVDVDRLASTIDAIKGDPGIASFRFRATNRWDEGGHTETTIHDFYGARQDLTHQRDFHIHADEPDLLLGKDMGANPVELALSALASCLTTSLVYHAAARGITVRAVESDLDGELDLRGFLGLSDKVRNGYKNINVNFRVDADADQSTIDELIQLAQKRSPVFDIISNPVSIKVNGGPMRSAKH</sequence>
<dbReference type="Proteomes" id="UP001319827">
    <property type="component" value="Chromosome"/>
</dbReference>
<protein>
    <submittedName>
        <fullName evidence="1">Osmotically inducible protein C</fullName>
    </submittedName>
</protein>
<reference evidence="1 2" key="2">
    <citation type="journal article" date="2021" name="Int. J. Syst. Evol. Microbiol.">
        <title>Isolation and Polyphasic Characterization of Desulfuromonas versatilis sp. Nov., an Electrogenic Bacteria Capable of Versatile Metabolism Isolated from a Graphene Oxide-Reducing Enrichment Culture.</title>
        <authorList>
            <person name="Xie L."/>
            <person name="Yoshida N."/>
            <person name="Ishii S."/>
            <person name="Meng L."/>
        </authorList>
    </citation>
    <scope>NUCLEOTIDE SEQUENCE [LARGE SCALE GENOMIC DNA]</scope>
    <source>
        <strain evidence="1 2">NIT-T3</strain>
    </source>
</reference>
<evidence type="ECO:0000313" key="1">
    <source>
        <dbReference type="EMBL" id="BCR05046.1"/>
    </source>
</evidence>
<dbReference type="EMBL" id="AP024355">
    <property type="protein sequence ID" value="BCR05046.1"/>
    <property type="molecule type" value="Genomic_DNA"/>
</dbReference>
<dbReference type="InterPro" id="IPR036102">
    <property type="entry name" value="OsmC/Ohrsf"/>
</dbReference>
<dbReference type="InterPro" id="IPR052924">
    <property type="entry name" value="OsmC/Ohr_hydroprdx_reductase"/>
</dbReference>
<dbReference type="RefSeq" id="WP_221248481.1">
    <property type="nucleotide sequence ID" value="NZ_AP024355.1"/>
</dbReference>
<dbReference type="InterPro" id="IPR003718">
    <property type="entry name" value="OsmC/Ohr_fam"/>
</dbReference>
<name>A0ABN6DYK5_9BACT</name>
<gene>
    <name evidence="1" type="ORF">DESUT3_21150</name>
</gene>
<evidence type="ECO:0000313" key="2">
    <source>
        <dbReference type="Proteomes" id="UP001319827"/>
    </source>
</evidence>
<dbReference type="Pfam" id="PF02566">
    <property type="entry name" value="OsmC"/>
    <property type="match status" value="1"/>
</dbReference>
<proteinExistence type="predicted"/>
<dbReference type="Gene3D" id="3.30.300.20">
    <property type="match status" value="1"/>
</dbReference>